<comment type="caution">
    <text evidence="6">The sequence shown here is derived from an EMBL/GenBank/DDBJ whole genome shotgun (WGS) entry which is preliminary data.</text>
</comment>
<organism evidence="6 7">
    <name type="scientific">Ruminiclostridium papyrosolvens C7</name>
    <dbReference type="NCBI Taxonomy" id="1330534"/>
    <lineage>
        <taxon>Bacteria</taxon>
        <taxon>Bacillati</taxon>
        <taxon>Bacillota</taxon>
        <taxon>Clostridia</taxon>
        <taxon>Eubacteriales</taxon>
        <taxon>Oscillospiraceae</taxon>
        <taxon>Ruminiclostridium</taxon>
    </lineage>
</organism>
<evidence type="ECO:0000313" key="6">
    <source>
        <dbReference type="EMBL" id="EPR13821.1"/>
    </source>
</evidence>
<keyword evidence="2" id="KW-0210">Decarboxylase</keyword>
<dbReference type="RefSeq" id="WP_020814132.1">
    <property type="nucleotide sequence ID" value="NZ_ATAY01000014.1"/>
</dbReference>
<dbReference type="OrthoDB" id="9811743at2"/>
<dbReference type="GO" id="GO:0005737">
    <property type="term" value="C:cytoplasm"/>
    <property type="evidence" value="ECO:0007669"/>
    <property type="project" value="TreeGrafter"/>
</dbReference>
<accession>U4R5G5</accession>
<dbReference type="GO" id="GO:0070403">
    <property type="term" value="F:NAD+ binding"/>
    <property type="evidence" value="ECO:0007669"/>
    <property type="project" value="InterPro"/>
</dbReference>
<evidence type="ECO:0000259" key="5">
    <source>
        <dbReference type="Pfam" id="PF01370"/>
    </source>
</evidence>
<evidence type="ECO:0000313" key="7">
    <source>
        <dbReference type="Proteomes" id="UP000016860"/>
    </source>
</evidence>
<evidence type="ECO:0000256" key="2">
    <source>
        <dbReference type="ARBA" id="ARBA00022793"/>
    </source>
</evidence>
<feature type="domain" description="NAD-dependent epimerase/dehydratase" evidence="5">
    <location>
        <begin position="26"/>
        <end position="268"/>
    </location>
</feature>
<keyword evidence="3" id="KW-0520">NAD</keyword>
<gene>
    <name evidence="6" type="ORF">L323_02485</name>
</gene>
<dbReference type="PANTHER" id="PTHR43078:SF6">
    <property type="entry name" value="UDP-GLUCURONIC ACID DECARBOXYLASE 1"/>
    <property type="match status" value="1"/>
</dbReference>
<evidence type="ECO:0000256" key="3">
    <source>
        <dbReference type="ARBA" id="ARBA00023027"/>
    </source>
</evidence>
<sequence length="350" mass="39630">MDKYIKEDCMEYLEKIDLSPLYNKTVLITGANGLIGTYIIYMLHLANLLKGGEIKIHAISRSKPCEALADIFEQNYSFYSEDLNNMDFDKLKVKADYIIHGATYAQPGKFLRNYLDTIHLNTIVSEKLLQKAKKDSAVILFLSSSEIYGGPDIDNIPTPESYPGFCSPVNVRAVYSESKRMGETLCFAYRHYEGVEAKVARISMTYGPGVKGDDERVLGQFIRQALEQKKISMVDDGSKIRTFCYIADCALMLIYIIVYGRDFVYNVGGRDSISIKTLAQEVCSATGSTLTIDSQQKKQAIEEIKVSPDKVQLDISKICSEFGLTYFKPFREGLVRTIEWNKDKWSLQMK</sequence>
<dbReference type="GO" id="GO:0048040">
    <property type="term" value="F:UDP-glucuronate decarboxylase activity"/>
    <property type="evidence" value="ECO:0007669"/>
    <property type="project" value="TreeGrafter"/>
</dbReference>
<reference evidence="6 7" key="1">
    <citation type="journal article" date="2013" name="Genome Announc.">
        <title>Draft Genome Sequence of the Cellulolytic Bacterium Clostridium papyrosolvens C7 (ATCC 700395).</title>
        <authorList>
            <person name="Zepeda V."/>
            <person name="Dassa B."/>
            <person name="Borovok I."/>
            <person name="Lamed R."/>
            <person name="Bayer E.A."/>
            <person name="Cate J.H."/>
        </authorList>
    </citation>
    <scope>NUCLEOTIDE SEQUENCE [LARGE SCALE GENOMIC DNA]</scope>
    <source>
        <strain evidence="6 7">C7</strain>
    </source>
</reference>
<dbReference type="InterPro" id="IPR001509">
    <property type="entry name" value="Epimerase_deHydtase"/>
</dbReference>
<dbReference type="Pfam" id="PF01370">
    <property type="entry name" value="Epimerase"/>
    <property type="match status" value="1"/>
</dbReference>
<dbReference type="SUPFAM" id="SSF51735">
    <property type="entry name" value="NAD(P)-binding Rossmann-fold domains"/>
    <property type="match status" value="1"/>
</dbReference>
<dbReference type="GO" id="GO:0042732">
    <property type="term" value="P:D-xylose metabolic process"/>
    <property type="evidence" value="ECO:0007669"/>
    <property type="project" value="InterPro"/>
</dbReference>
<proteinExistence type="predicted"/>
<dbReference type="PANTHER" id="PTHR43078">
    <property type="entry name" value="UDP-GLUCURONIC ACID DECARBOXYLASE-RELATED"/>
    <property type="match status" value="1"/>
</dbReference>
<dbReference type="InterPro" id="IPR044516">
    <property type="entry name" value="UXS-like"/>
</dbReference>
<keyword evidence="4" id="KW-0456">Lyase</keyword>
<dbReference type="PATRIC" id="fig|1330534.3.peg.497"/>
<evidence type="ECO:0000256" key="4">
    <source>
        <dbReference type="ARBA" id="ARBA00023239"/>
    </source>
</evidence>
<dbReference type="STRING" id="1330534.L323_02485"/>
<dbReference type="EMBL" id="ATAY01000014">
    <property type="protein sequence ID" value="EPR13821.1"/>
    <property type="molecule type" value="Genomic_DNA"/>
</dbReference>
<evidence type="ECO:0000256" key="1">
    <source>
        <dbReference type="ARBA" id="ARBA00001911"/>
    </source>
</evidence>
<protein>
    <submittedName>
        <fullName evidence="6">Epimerase</fullName>
    </submittedName>
</protein>
<comment type="cofactor">
    <cofactor evidence="1">
        <name>NAD(+)</name>
        <dbReference type="ChEBI" id="CHEBI:57540"/>
    </cofactor>
</comment>
<dbReference type="InterPro" id="IPR036291">
    <property type="entry name" value="NAD(P)-bd_dom_sf"/>
</dbReference>
<dbReference type="Gene3D" id="3.40.50.720">
    <property type="entry name" value="NAD(P)-binding Rossmann-like Domain"/>
    <property type="match status" value="1"/>
</dbReference>
<name>U4R5G5_9FIRM</name>
<dbReference type="Proteomes" id="UP000016860">
    <property type="component" value="Unassembled WGS sequence"/>
</dbReference>
<dbReference type="AlphaFoldDB" id="U4R5G5"/>